<keyword evidence="1" id="KW-0560">Oxidoreductase</keyword>
<dbReference type="Pfam" id="PF01266">
    <property type="entry name" value="DAO"/>
    <property type="match status" value="1"/>
</dbReference>
<comment type="caution">
    <text evidence="3">The sequence shown here is derived from an EMBL/GenBank/DDBJ whole genome shotgun (WGS) entry which is preliminary data.</text>
</comment>
<dbReference type="RefSeq" id="WP_047007546.1">
    <property type="nucleotide sequence ID" value="NZ_CP018097.1"/>
</dbReference>
<evidence type="ECO:0000313" key="3">
    <source>
        <dbReference type="EMBL" id="KLE32183.1"/>
    </source>
</evidence>
<dbReference type="Gene3D" id="3.50.50.60">
    <property type="entry name" value="FAD/NAD(P)-binding domain"/>
    <property type="match status" value="1"/>
</dbReference>
<dbReference type="AlphaFoldDB" id="A0A0G9MSA3"/>
<dbReference type="GO" id="GO:0005737">
    <property type="term" value="C:cytoplasm"/>
    <property type="evidence" value="ECO:0007669"/>
    <property type="project" value="TreeGrafter"/>
</dbReference>
<organism evidence="3 4">
    <name type="scientific">Aurantiacibacter gangjinensis</name>
    <dbReference type="NCBI Taxonomy" id="502682"/>
    <lineage>
        <taxon>Bacteria</taxon>
        <taxon>Pseudomonadati</taxon>
        <taxon>Pseudomonadota</taxon>
        <taxon>Alphaproteobacteria</taxon>
        <taxon>Sphingomonadales</taxon>
        <taxon>Erythrobacteraceae</taxon>
        <taxon>Aurantiacibacter</taxon>
    </lineage>
</organism>
<accession>A0A0G9MSA3</accession>
<evidence type="ECO:0000259" key="2">
    <source>
        <dbReference type="Pfam" id="PF01266"/>
    </source>
</evidence>
<evidence type="ECO:0000313" key="4">
    <source>
        <dbReference type="Proteomes" id="UP000053070"/>
    </source>
</evidence>
<keyword evidence="4" id="KW-1185">Reference proteome</keyword>
<dbReference type="InterPro" id="IPR006076">
    <property type="entry name" value="FAD-dep_OxRdtase"/>
</dbReference>
<feature type="domain" description="FAD dependent oxidoreductase" evidence="2">
    <location>
        <begin position="4"/>
        <end position="346"/>
    </location>
</feature>
<name>A0A0G9MSA3_9SPHN</name>
<proteinExistence type="predicted"/>
<dbReference type="PANTHER" id="PTHR13847">
    <property type="entry name" value="SARCOSINE DEHYDROGENASE-RELATED"/>
    <property type="match status" value="1"/>
</dbReference>
<sequence>MDYDVAVIGAGIAGASIAARLADKARVLLVEMETSPGYHTTGRSAALFTELYGNATIRELTGRGRTFFELPPSPFNGPLLSPRGCLYSVKPKQVGQAEDLADVAKARDVEMMRLSPTEIAAKVTPLRQDAVAFGLFEPGSMDIDVDALHGGFLRAANRSGVALSVGRLPKIQRATAGWKLALGDERLYCRILVDAAGAWADAVARDCGVRAKGIVPHRRTVALVDALPAVSQAAMASWPAVIDIAEEFYFKPESGKLLCSPADETPSDACDAAPEELDLAIAIDRMQSLLDFPVRRIASSWAGLRSFTPDKTPVVGFDPRVDDFFWFAGQGGYGIQTAPALSDLGARLLLGEKLDLGERALASTMAPDRLGKKTAA</sequence>
<dbReference type="PANTHER" id="PTHR13847:SF287">
    <property type="entry name" value="FAD-DEPENDENT OXIDOREDUCTASE DOMAIN-CONTAINING PROTEIN 1"/>
    <property type="match status" value="1"/>
</dbReference>
<dbReference type="EMBL" id="LBHC01000002">
    <property type="protein sequence ID" value="KLE32183.1"/>
    <property type="molecule type" value="Genomic_DNA"/>
</dbReference>
<protein>
    <recommendedName>
        <fullName evidence="2">FAD dependent oxidoreductase domain-containing protein</fullName>
    </recommendedName>
</protein>
<dbReference type="GO" id="GO:0016491">
    <property type="term" value="F:oxidoreductase activity"/>
    <property type="evidence" value="ECO:0007669"/>
    <property type="project" value="UniProtKB-KW"/>
</dbReference>
<dbReference type="SUPFAM" id="SSF51905">
    <property type="entry name" value="FAD/NAD(P)-binding domain"/>
    <property type="match status" value="1"/>
</dbReference>
<dbReference type="Proteomes" id="UP000053070">
    <property type="component" value="Unassembled WGS sequence"/>
</dbReference>
<evidence type="ECO:0000256" key="1">
    <source>
        <dbReference type="ARBA" id="ARBA00023002"/>
    </source>
</evidence>
<dbReference type="STRING" id="502682.BMF35_a0579"/>
<dbReference type="Gene3D" id="3.30.9.10">
    <property type="entry name" value="D-Amino Acid Oxidase, subunit A, domain 2"/>
    <property type="match status" value="1"/>
</dbReference>
<dbReference type="PATRIC" id="fig|502682.8.peg.1609"/>
<gene>
    <name evidence="3" type="ORF">AAW01_07865</name>
</gene>
<dbReference type="InterPro" id="IPR036188">
    <property type="entry name" value="FAD/NAD-bd_sf"/>
</dbReference>
<reference evidence="3 4" key="1">
    <citation type="submission" date="2015-04" db="EMBL/GenBank/DDBJ databases">
        <title>The draft genome sequence of Erythrobacr gangjinensis K7-2.</title>
        <authorList>
            <person name="Zhuang L."/>
            <person name="Liu Y."/>
            <person name="Shao Z."/>
        </authorList>
    </citation>
    <scope>NUCLEOTIDE SEQUENCE [LARGE SCALE GENOMIC DNA]</scope>
    <source>
        <strain evidence="3 4">K7-2</strain>
    </source>
</reference>